<reference evidence="2 3" key="1">
    <citation type="journal article" date="2018" name="Microb. Genom.">
        <title>Expanding an expanded genome: long-read sequencing of Trypanosoma cruzi.</title>
        <authorList>
            <person name="Berna L."/>
            <person name="Rodriguez M."/>
            <person name="Chiribao M.L."/>
            <person name="Parodi-Talice A."/>
            <person name="Pita S."/>
            <person name="Rijo G."/>
            <person name="Alvarez-Valin F."/>
            <person name="Robello C."/>
        </authorList>
    </citation>
    <scope>NUCLEOTIDE SEQUENCE [LARGE SCALE GENOMIC DNA]</scope>
    <source>
        <strain evidence="2 3">Dm28c</strain>
    </source>
</reference>
<dbReference type="VEuPathDB" id="TriTrypDB:ECC02_004486"/>
<dbReference type="VEuPathDB" id="TriTrypDB:BCY84_12172"/>
<dbReference type="PANTHER" id="PTHR32114:SF2">
    <property type="entry name" value="ABC TRANSPORTER ABCH.3"/>
    <property type="match status" value="1"/>
</dbReference>
<protein>
    <submittedName>
        <fullName evidence="2">Uncharacterized protein</fullName>
    </submittedName>
</protein>
<feature type="coiled-coil region" evidence="1">
    <location>
        <begin position="91"/>
        <end position="157"/>
    </location>
</feature>
<dbReference type="VEuPathDB" id="TriTrypDB:TcYC6_0086510"/>
<dbReference type="EMBL" id="PRFA01000024">
    <property type="protein sequence ID" value="PWU94924.1"/>
    <property type="molecule type" value="Genomic_DNA"/>
</dbReference>
<accession>A0A2V2VFK2</accession>
<dbReference type="VEuPathDB" id="TriTrypDB:TcCL_ESM05042"/>
<dbReference type="VEuPathDB" id="TriTrypDB:TcG_07208"/>
<gene>
    <name evidence="2" type="ORF">C4B63_24g265</name>
</gene>
<sequence>MTFSERDAILNDDEEWVNIPTVLRSFLRQMNNELQNNRLTCDAFLDDQKEHDRLLKGILSKQLERELEMKKSELTMQQECQEVQASFSEVLGTIREQMRHLNEEQQQIRDRIRQIENRVHDTIAMHDEVRAESSALSKKMNQRSMELEREINNKFRELLGTVEELKTNVRLVSERQDAGVRENKKDLEGSNVAWRQLGDAVSAEMDNLRIHFQQHEDALGELKSFKTETEREIKKSVKAYKHLHEKICNSLGMVKQLEISSEDRFETVFSALEKSQALTEKLSQLHRKRDEDNNSLMTVLRKAQDTYNALTGDLKKAIDLRLTQHGTDLEQLNKRIRDLYPSKNEVTALVNEKSERVLPYIEEMRQRIEAIESAMIHKPNPIMDIENAVNELMKNDRHNYERKYAELHQFISNERGMLQNEIKEIKKTVGNLDDRFEQAMHAVRRVDKIEGDAQRLGKQVHDYNESLQYVRNEMDAFTTALNAIQETSGMIFNNNNKNDPHSMICREREVKKCVTEVEFLELRASVEREEEHLSRYVAQLNEIQQRTSRFENLVKEVPRTYQRYMEALDKKLSPALLELDVLRRRIAVLELRHATDEPHEVKRHSSPTRHEESELESLRLNIQQNQALQFAQRKIQEVDVRLDGFQVLCNRLERRVEALSREVADVSEKTSSIQEEQHPKKVFEDEMKRVFGQLSELKKEMRSCEKGVKSTERSRLVLTSDMQAIKTSFERVSDLIVTMEKTVGSCITVTSDEWKKVYEAVSTFSGCKLDDVLRRLQKESEAFVSVERVRLVEEALAEIRSEQMEFKRYLEQFQESGLEKMHMNILPQSDDDLNQPRFTLEERVILLEESARKNLAQMTSNTNDVVLSFDSRVKSLEAAVGEIRAKEPLPLTLLPQLPSSLSLLTMNDVPLQMAALGERVTKLESWITTMHKTEKDAVVGAEGFLHGDRLASLESLMVTCKSEVEENSRIVAVCQRRIDEWAERLTGDDSARKTTTAAVIKSGDFLEGVMERIQRVESKTEQIEKSVIAERKKDNEMETKRYVEARFKTLWESILRSIAPKVDRKEVNENLTELQRWVKDYVDVQLNASTRELKSAIEECVSITEVRELVLGARGSAA</sequence>
<keyword evidence="1" id="KW-0175">Coiled coil</keyword>
<evidence type="ECO:0000313" key="2">
    <source>
        <dbReference type="EMBL" id="PWU94924.1"/>
    </source>
</evidence>
<dbReference type="VEuPathDB" id="TriTrypDB:C3747_115g99"/>
<organism evidence="2 3">
    <name type="scientific">Trypanosoma cruzi</name>
    <dbReference type="NCBI Taxonomy" id="5693"/>
    <lineage>
        <taxon>Eukaryota</taxon>
        <taxon>Discoba</taxon>
        <taxon>Euglenozoa</taxon>
        <taxon>Kinetoplastea</taxon>
        <taxon>Metakinetoplastina</taxon>
        <taxon>Trypanosomatida</taxon>
        <taxon>Trypanosomatidae</taxon>
        <taxon>Trypanosoma</taxon>
        <taxon>Schizotrypanum</taxon>
    </lineage>
</organism>
<dbReference type="Proteomes" id="UP000246121">
    <property type="component" value="Unassembled WGS sequence"/>
</dbReference>
<name>A0A2V2VFK2_TRYCR</name>
<dbReference type="PANTHER" id="PTHR32114">
    <property type="entry name" value="ABC TRANSPORTER ABCH.3"/>
    <property type="match status" value="1"/>
</dbReference>
<dbReference type="VEuPathDB" id="TriTrypDB:C4B63_24g265"/>
<dbReference type="VEuPathDB" id="TriTrypDB:TCDM_07929"/>
<dbReference type="VEuPathDB" id="TriTrypDB:TcBrA4_0095980"/>
<comment type="caution">
    <text evidence="2">The sequence shown here is derived from an EMBL/GenBank/DDBJ whole genome shotgun (WGS) entry which is preliminary data.</text>
</comment>
<dbReference type="AlphaFoldDB" id="A0A2V2VFK2"/>
<dbReference type="VEuPathDB" id="TriTrypDB:TcG_07209"/>
<evidence type="ECO:0000313" key="3">
    <source>
        <dbReference type="Proteomes" id="UP000246121"/>
    </source>
</evidence>
<dbReference type="VEuPathDB" id="TriTrypDB:TCSYLVIO_005178"/>
<dbReference type="VEuPathDB" id="TriTrypDB:Tc_MARK_2378"/>
<dbReference type="VEuPathDB" id="TriTrypDB:TcCLB.509979.130"/>
<evidence type="ECO:0000256" key="1">
    <source>
        <dbReference type="SAM" id="Coils"/>
    </source>
</evidence>
<feature type="coiled-coil region" evidence="1">
    <location>
        <begin position="642"/>
        <end position="714"/>
    </location>
</feature>
<dbReference type="VEuPathDB" id="TriTrypDB:TcCLB.510039.60"/>
<proteinExistence type="predicted"/>